<dbReference type="InterPro" id="IPR023772">
    <property type="entry name" value="DNA-bd_HTH_TetR-type_CS"/>
</dbReference>
<dbReference type="Gene3D" id="1.10.357.10">
    <property type="entry name" value="Tetracycline Repressor, domain 2"/>
    <property type="match status" value="1"/>
</dbReference>
<dbReference type="InterPro" id="IPR041490">
    <property type="entry name" value="KstR2_TetR_C"/>
</dbReference>
<keyword evidence="2 4" id="KW-0238">DNA-binding</keyword>
<organism evidence="6 7">
    <name type="scientific">Microtetraspora glauca</name>
    <dbReference type="NCBI Taxonomy" id="1996"/>
    <lineage>
        <taxon>Bacteria</taxon>
        <taxon>Bacillati</taxon>
        <taxon>Actinomycetota</taxon>
        <taxon>Actinomycetes</taxon>
        <taxon>Streptosporangiales</taxon>
        <taxon>Streptosporangiaceae</taxon>
        <taxon>Microtetraspora</taxon>
    </lineage>
</organism>
<dbReference type="SUPFAM" id="SSF48498">
    <property type="entry name" value="Tetracyclin repressor-like, C-terminal domain"/>
    <property type="match status" value="1"/>
</dbReference>
<dbReference type="Proteomes" id="UP001551675">
    <property type="component" value="Unassembled WGS sequence"/>
</dbReference>
<keyword evidence="7" id="KW-1185">Reference proteome</keyword>
<dbReference type="PROSITE" id="PS50977">
    <property type="entry name" value="HTH_TETR_2"/>
    <property type="match status" value="1"/>
</dbReference>
<dbReference type="SUPFAM" id="SSF46689">
    <property type="entry name" value="Homeodomain-like"/>
    <property type="match status" value="1"/>
</dbReference>
<dbReference type="Pfam" id="PF00440">
    <property type="entry name" value="TetR_N"/>
    <property type="match status" value="1"/>
</dbReference>
<evidence type="ECO:0000256" key="2">
    <source>
        <dbReference type="ARBA" id="ARBA00023125"/>
    </source>
</evidence>
<evidence type="ECO:0000259" key="5">
    <source>
        <dbReference type="PROSITE" id="PS50977"/>
    </source>
</evidence>
<keyword evidence="1" id="KW-0805">Transcription regulation</keyword>
<accession>A0ABV3GHG9</accession>
<evidence type="ECO:0000256" key="1">
    <source>
        <dbReference type="ARBA" id="ARBA00023015"/>
    </source>
</evidence>
<dbReference type="RefSeq" id="WP_061259804.1">
    <property type="nucleotide sequence ID" value="NZ_JBFALK010000011.1"/>
</dbReference>
<dbReference type="InterPro" id="IPR050109">
    <property type="entry name" value="HTH-type_TetR-like_transc_reg"/>
</dbReference>
<feature type="DNA-binding region" description="H-T-H motif" evidence="4">
    <location>
        <begin position="27"/>
        <end position="46"/>
    </location>
</feature>
<dbReference type="PROSITE" id="PS01081">
    <property type="entry name" value="HTH_TETR_1"/>
    <property type="match status" value="1"/>
</dbReference>
<evidence type="ECO:0000313" key="6">
    <source>
        <dbReference type="EMBL" id="MEV0970987.1"/>
    </source>
</evidence>
<dbReference type="PANTHER" id="PTHR30055">
    <property type="entry name" value="HTH-TYPE TRANSCRIPTIONAL REGULATOR RUTR"/>
    <property type="match status" value="1"/>
</dbReference>
<dbReference type="Pfam" id="PF17932">
    <property type="entry name" value="TetR_C_24"/>
    <property type="match status" value="1"/>
</dbReference>
<evidence type="ECO:0000313" key="7">
    <source>
        <dbReference type="Proteomes" id="UP001551675"/>
    </source>
</evidence>
<reference evidence="6 7" key="1">
    <citation type="submission" date="2024-06" db="EMBL/GenBank/DDBJ databases">
        <title>The Natural Products Discovery Center: Release of the First 8490 Sequenced Strains for Exploring Actinobacteria Biosynthetic Diversity.</title>
        <authorList>
            <person name="Kalkreuter E."/>
            <person name="Kautsar S.A."/>
            <person name="Yang D."/>
            <person name="Bader C.D."/>
            <person name="Teijaro C.N."/>
            <person name="Fluegel L."/>
            <person name="Davis C.M."/>
            <person name="Simpson J.R."/>
            <person name="Lauterbach L."/>
            <person name="Steele A.D."/>
            <person name="Gui C."/>
            <person name="Meng S."/>
            <person name="Li G."/>
            <person name="Viehrig K."/>
            <person name="Ye F."/>
            <person name="Su P."/>
            <person name="Kiefer A.F."/>
            <person name="Nichols A."/>
            <person name="Cepeda A.J."/>
            <person name="Yan W."/>
            <person name="Fan B."/>
            <person name="Jiang Y."/>
            <person name="Adhikari A."/>
            <person name="Zheng C.-J."/>
            <person name="Schuster L."/>
            <person name="Cowan T.M."/>
            <person name="Smanski M.J."/>
            <person name="Chevrette M.G."/>
            <person name="De Carvalho L.P.S."/>
            <person name="Shen B."/>
        </authorList>
    </citation>
    <scope>NUCLEOTIDE SEQUENCE [LARGE SCALE GENOMIC DNA]</scope>
    <source>
        <strain evidence="6 7">NPDC050100</strain>
    </source>
</reference>
<dbReference type="PRINTS" id="PR00455">
    <property type="entry name" value="HTHTETR"/>
</dbReference>
<keyword evidence="3" id="KW-0804">Transcription</keyword>
<feature type="domain" description="HTH tetR-type" evidence="5">
    <location>
        <begin position="4"/>
        <end position="64"/>
    </location>
</feature>
<evidence type="ECO:0000256" key="4">
    <source>
        <dbReference type="PROSITE-ProRule" id="PRU00335"/>
    </source>
</evidence>
<comment type="caution">
    <text evidence="6">The sequence shown here is derived from an EMBL/GenBank/DDBJ whole genome shotgun (WGS) entry which is preliminary data.</text>
</comment>
<name>A0ABV3GHG9_MICGL</name>
<proteinExistence type="predicted"/>
<dbReference type="PANTHER" id="PTHR30055:SF234">
    <property type="entry name" value="HTH-TYPE TRANSCRIPTIONAL REGULATOR BETI"/>
    <property type="match status" value="1"/>
</dbReference>
<dbReference type="Gene3D" id="1.10.10.60">
    <property type="entry name" value="Homeodomain-like"/>
    <property type="match status" value="1"/>
</dbReference>
<evidence type="ECO:0000256" key="3">
    <source>
        <dbReference type="ARBA" id="ARBA00023163"/>
    </source>
</evidence>
<dbReference type="InterPro" id="IPR036271">
    <property type="entry name" value="Tet_transcr_reg_TetR-rel_C_sf"/>
</dbReference>
<dbReference type="InterPro" id="IPR009057">
    <property type="entry name" value="Homeodomain-like_sf"/>
</dbReference>
<dbReference type="EMBL" id="JBFALK010000011">
    <property type="protein sequence ID" value="MEV0970987.1"/>
    <property type="molecule type" value="Genomic_DNA"/>
</dbReference>
<protein>
    <submittedName>
        <fullName evidence="6">TetR/AcrR family transcriptional regulator</fullName>
    </submittedName>
</protein>
<gene>
    <name evidence="6" type="ORF">AB0I59_20350</name>
</gene>
<sequence length="198" mass="21589">MISSDLRAQLVERAGVMFRLNGFAGTSVDAICAELGVSGPALYYHFGSKADLLFECLRMPMVDQIARCQQATLAEPPERQLPKFVETHVQCVLAQPYVRELRGNSAVSMGVLVESLPPPQRREVRSLMHQHVTDLKQIITSGMAKGVFRIVDPTAVSFAILGMADNVMWVQPDGPLTKDSVARMYGDLALAMVASAKG</sequence>
<dbReference type="InterPro" id="IPR001647">
    <property type="entry name" value="HTH_TetR"/>
</dbReference>